<dbReference type="Pfam" id="PF01329">
    <property type="entry name" value="Pterin_4a"/>
    <property type="match status" value="1"/>
</dbReference>
<dbReference type="InterPro" id="IPR050376">
    <property type="entry name" value="Pterin-4-alpha-carb_dehyd"/>
</dbReference>
<dbReference type="AlphaFoldDB" id="A0A382I9Q2"/>
<name>A0A382I9Q2_9ZZZZ</name>
<dbReference type="InterPro" id="IPR036428">
    <property type="entry name" value="PCD_sf"/>
</dbReference>
<dbReference type="SUPFAM" id="SSF55248">
    <property type="entry name" value="PCD-like"/>
    <property type="match status" value="1"/>
</dbReference>
<gene>
    <name evidence="5" type="ORF">METZ01_LOCUS248886</name>
</gene>
<protein>
    <recommendedName>
        <fullName evidence="3">4a-hydroxytetrahydrobiopterin dehydratase</fullName>
        <ecNumber evidence="3">4.2.1.96</ecNumber>
    </recommendedName>
</protein>
<evidence type="ECO:0000313" key="5">
    <source>
        <dbReference type="EMBL" id="SVB96032.1"/>
    </source>
</evidence>
<sequence length="53" mass="5962">MVFTNAAGTICEEQGHHADFELGWGRVKAKIWTHKIDGLTESDFVLAAKFDRI</sequence>
<dbReference type="EC" id="4.2.1.96" evidence="3"/>
<dbReference type="PANTHER" id="PTHR42805:SF1">
    <property type="entry name" value="PTERIN-4-ALPHA-CARBINOLAMINE DEHYDRATASE-RELATED"/>
    <property type="match status" value="1"/>
</dbReference>
<comment type="catalytic activity">
    <reaction evidence="1">
        <text>(4aS,6R)-4a-hydroxy-L-erythro-5,6,7,8-tetrahydrobiopterin = (6R)-L-erythro-6,7-dihydrobiopterin + H2O</text>
        <dbReference type="Rhea" id="RHEA:11920"/>
        <dbReference type="ChEBI" id="CHEBI:15377"/>
        <dbReference type="ChEBI" id="CHEBI:15642"/>
        <dbReference type="ChEBI" id="CHEBI:43120"/>
        <dbReference type="EC" id="4.2.1.96"/>
    </reaction>
</comment>
<accession>A0A382I9Q2</accession>
<dbReference type="Gene3D" id="3.30.1360.20">
    <property type="entry name" value="Transcriptional coactivator/pterin dehydratase"/>
    <property type="match status" value="1"/>
</dbReference>
<dbReference type="PANTHER" id="PTHR42805">
    <property type="entry name" value="PTERIN-4-ALPHA-CARBINOLAMINE DEHYDRATASE-RELATED"/>
    <property type="match status" value="1"/>
</dbReference>
<keyword evidence="4" id="KW-0456">Lyase</keyword>
<dbReference type="GO" id="GO:0008124">
    <property type="term" value="F:4-alpha-hydroxytetrahydrobiopterin dehydratase activity"/>
    <property type="evidence" value="ECO:0007669"/>
    <property type="project" value="UniProtKB-EC"/>
</dbReference>
<evidence type="ECO:0000256" key="3">
    <source>
        <dbReference type="ARBA" id="ARBA00013252"/>
    </source>
</evidence>
<evidence type="ECO:0000256" key="4">
    <source>
        <dbReference type="ARBA" id="ARBA00023239"/>
    </source>
</evidence>
<evidence type="ECO:0000256" key="2">
    <source>
        <dbReference type="ARBA" id="ARBA00006472"/>
    </source>
</evidence>
<evidence type="ECO:0000256" key="1">
    <source>
        <dbReference type="ARBA" id="ARBA00001554"/>
    </source>
</evidence>
<dbReference type="EMBL" id="UINC01065903">
    <property type="protein sequence ID" value="SVB96032.1"/>
    <property type="molecule type" value="Genomic_DNA"/>
</dbReference>
<comment type="similarity">
    <text evidence="2">Belongs to the pterin-4-alpha-carbinolamine dehydratase family.</text>
</comment>
<organism evidence="5">
    <name type="scientific">marine metagenome</name>
    <dbReference type="NCBI Taxonomy" id="408172"/>
    <lineage>
        <taxon>unclassified sequences</taxon>
        <taxon>metagenomes</taxon>
        <taxon>ecological metagenomes</taxon>
    </lineage>
</organism>
<dbReference type="GO" id="GO:0006729">
    <property type="term" value="P:tetrahydrobiopterin biosynthetic process"/>
    <property type="evidence" value="ECO:0007669"/>
    <property type="project" value="InterPro"/>
</dbReference>
<proteinExistence type="inferred from homology"/>
<reference evidence="5" key="1">
    <citation type="submission" date="2018-05" db="EMBL/GenBank/DDBJ databases">
        <authorList>
            <person name="Lanie J.A."/>
            <person name="Ng W.-L."/>
            <person name="Kazmierczak K.M."/>
            <person name="Andrzejewski T.M."/>
            <person name="Davidsen T.M."/>
            <person name="Wayne K.J."/>
            <person name="Tettelin H."/>
            <person name="Glass J.I."/>
            <person name="Rusch D."/>
            <person name="Podicherti R."/>
            <person name="Tsui H.-C.T."/>
            <person name="Winkler M.E."/>
        </authorList>
    </citation>
    <scope>NUCLEOTIDE SEQUENCE</scope>
</reference>
<dbReference type="InterPro" id="IPR001533">
    <property type="entry name" value="Pterin_deHydtase"/>
</dbReference>